<feature type="compositionally biased region" description="Polar residues" evidence="1">
    <location>
        <begin position="81"/>
        <end position="91"/>
    </location>
</feature>
<proteinExistence type="predicted"/>
<feature type="region of interest" description="Disordered" evidence="1">
    <location>
        <begin position="56"/>
        <end position="106"/>
    </location>
</feature>
<dbReference type="EMBL" id="JARKIF010000002">
    <property type="protein sequence ID" value="KAJ7647674.1"/>
    <property type="molecule type" value="Genomic_DNA"/>
</dbReference>
<evidence type="ECO:0000256" key="1">
    <source>
        <dbReference type="SAM" id="MobiDB-lite"/>
    </source>
</evidence>
<feature type="non-terminal residue" evidence="2">
    <location>
        <position position="204"/>
    </location>
</feature>
<organism evidence="2 3">
    <name type="scientific">Roridomyces roridus</name>
    <dbReference type="NCBI Taxonomy" id="1738132"/>
    <lineage>
        <taxon>Eukaryota</taxon>
        <taxon>Fungi</taxon>
        <taxon>Dikarya</taxon>
        <taxon>Basidiomycota</taxon>
        <taxon>Agaricomycotina</taxon>
        <taxon>Agaricomycetes</taxon>
        <taxon>Agaricomycetidae</taxon>
        <taxon>Agaricales</taxon>
        <taxon>Marasmiineae</taxon>
        <taxon>Mycenaceae</taxon>
        <taxon>Roridomyces</taxon>
    </lineage>
</organism>
<accession>A0AAD7FX57</accession>
<gene>
    <name evidence="2" type="ORF">FB45DRAFT_1052117</name>
</gene>
<evidence type="ECO:0000313" key="2">
    <source>
        <dbReference type="EMBL" id="KAJ7647674.1"/>
    </source>
</evidence>
<dbReference type="Proteomes" id="UP001221142">
    <property type="component" value="Unassembled WGS sequence"/>
</dbReference>
<sequence length="204" mass="22569">MLSFLSSAVTKDDHHALAHLLRVSAAADMTRSIEFPSKKKPDASSSKMERRLDRLLPQGSDCTSQEKMKLHQPPTPACAPNTLNLSPTHPGTTGARGPSSGTSDVVDHLRQKPHRVQVLAAGTEVPTPREGFKTARGPHGFGRHWRVSCPLVHTSSAGCAEARCSHGDLSRRRRRRPRWSWIGLVVRYMQAQLRGSEDEEDTER</sequence>
<dbReference type="AlphaFoldDB" id="A0AAD7FX57"/>
<name>A0AAD7FX57_9AGAR</name>
<protein>
    <submittedName>
        <fullName evidence="2">Uncharacterized protein</fullName>
    </submittedName>
</protein>
<keyword evidence="3" id="KW-1185">Reference proteome</keyword>
<comment type="caution">
    <text evidence="2">The sequence shown here is derived from an EMBL/GenBank/DDBJ whole genome shotgun (WGS) entry which is preliminary data.</text>
</comment>
<reference evidence="2" key="1">
    <citation type="submission" date="2023-03" db="EMBL/GenBank/DDBJ databases">
        <title>Massive genome expansion in bonnet fungi (Mycena s.s.) driven by repeated elements and novel gene families across ecological guilds.</title>
        <authorList>
            <consortium name="Lawrence Berkeley National Laboratory"/>
            <person name="Harder C.B."/>
            <person name="Miyauchi S."/>
            <person name="Viragh M."/>
            <person name="Kuo A."/>
            <person name="Thoen E."/>
            <person name="Andreopoulos B."/>
            <person name="Lu D."/>
            <person name="Skrede I."/>
            <person name="Drula E."/>
            <person name="Henrissat B."/>
            <person name="Morin E."/>
            <person name="Kohler A."/>
            <person name="Barry K."/>
            <person name="LaButti K."/>
            <person name="Morin E."/>
            <person name="Salamov A."/>
            <person name="Lipzen A."/>
            <person name="Mereny Z."/>
            <person name="Hegedus B."/>
            <person name="Baldrian P."/>
            <person name="Stursova M."/>
            <person name="Weitz H."/>
            <person name="Taylor A."/>
            <person name="Grigoriev I.V."/>
            <person name="Nagy L.G."/>
            <person name="Martin F."/>
            <person name="Kauserud H."/>
        </authorList>
    </citation>
    <scope>NUCLEOTIDE SEQUENCE</scope>
    <source>
        <strain evidence="2">9284</strain>
    </source>
</reference>
<evidence type="ECO:0000313" key="3">
    <source>
        <dbReference type="Proteomes" id="UP001221142"/>
    </source>
</evidence>